<protein>
    <submittedName>
        <fullName evidence="1">Uncharacterized protein</fullName>
    </submittedName>
</protein>
<dbReference type="EMBL" id="CWQJ01000020">
    <property type="protein sequence ID" value="CSC51356.1"/>
    <property type="molecule type" value="Genomic_DNA"/>
</dbReference>
<proteinExistence type="predicted"/>
<dbReference type="AlphaFoldDB" id="A0A655YTD0"/>
<evidence type="ECO:0000313" key="1">
    <source>
        <dbReference type="EMBL" id="CSC51356.1"/>
    </source>
</evidence>
<name>A0A655YTD0_VIBCL</name>
<evidence type="ECO:0000313" key="2">
    <source>
        <dbReference type="Proteomes" id="UP000046067"/>
    </source>
</evidence>
<reference evidence="1 2" key="1">
    <citation type="submission" date="2015-07" db="EMBL/GenBank/DDBJ databases">
        <authorList>
            <consortium name="Pathogen Informatics"/>
        </authorList>
    </citation>
    <scope>NUCLEOTIDE SEQUENCE [LARGE SCALE GENOMIC DNA]</scope>
    <source>
        <strain evidence="1 2">A325</strain>
    </source>
</reference>
<sequence length="93" mass="10963">MHGFFTKVVVDTVNLMLFEVAVDFHIQLLRRLQIVTKRFLDDQTLPTLSLIVEAMCRKASWDHAIQAWWRREIEQRITLLKLIIVSQCIKAGR</sequence>
<accession>A0A655YTD0</accession>
<gene>
    <name evidence="1" type="ORF">ERS013201_02802</name>
</gene>
<dbReference type="Proteomes" id="UP000046067">
    <property type="component" value="Unassembled WGS sequence"/>
</dbReference>
<organism evidence="1 2">
    <name type="scientific">Vibrio cholerae</name>
    <dbReference type="NCBI Taxonomy" id="666"/>
    <lineage>
        <taxon>Bacteria</taxon>
        <taxon>Pseudomonadati</taxon>
        <taxon>Pseudomonadota</taxon>
        <taxon>Gammaproteobacteria</taxon>
        <taxon>Vibrionales</taxon>
        <taxon>Vibrionaceae</taxon>
        <taxon>Vibrio</taxon>
    </lineage>
</organism>